<gene>
    <name evidence="1" type="ORF">AB5J53_04975</name>
</gene>
<dbReference type="SUPFAM" id="SSF50494">
    <property type="entry name" value="Trypsin-like serine proteases"/>
    <property type="match status" value="1"/>
</dbReference>
<reference evidence="1" key="1">
    <citation type="submission" date="2024-07" db="EMBL/GenBank/DDBJ databases">
        <authorList>
            <person name="Yu S.T."/>
        </authorList>
    </citation>
    <scope>NUCLEOTIDE SEQUENCE</scope>
    <source>
        <strain evidence="1">R41</strain>
    </source>
</reference>
<dbReference type="Pfam" id="PF13365">
    <property type="entry name" value="Trypsin_2"/>
    <property type="match status" value="1"/>
</dbReference>
<evidence type="ECO:0000313" key="1">
    <source>
        <dbReference type="EMBL" id="XDQ51066.1"/>
    </source>
</evidence>
<dbReference type="EMBL" id="CP163443">
    <property type="protein sequence ID" value="XDQ51066.1"/>
    <property type="molecule type" value="Genomic_DNA"/>
</dbReference>
<accession>A0AB39R9T6</accession>
<dbReference type="RefSeq" id="WP_369244407.1">
    <property type="nucleotide sequence ID" value="NZ_CP163443.1"/>
</dbReference>
<name>A0AB39R9T6_9ACTN</name>
<protein>
    <submittedName>
        <fullName evidence="1">Trypsin-like peptidase domain-containing protein</fullName>
    </submittedName>
</protein>
<proteinExistence type="predicted"/>
<organism evidence="1">
    <name type="scientific">Streptomyces sp. R41</name>
    <dbReference type="NCBI Taxonomy" id="3238632"/>
    <lineage>
        <taxon>Bacteria</taxon>
        <taxon>Bacillati</taxon>
        <taxon>Actinomycetota</taxon>
        <taxon>Actinomycetes</taxon>
        <taxon>Kitasatosporales</taxon>
        <taxon>Streptomycetaceae</taxon>
        <taxon>Streptomyces</taxon>
    </lineage>
</organism>
<dbReference type="InterPro" id="IPR009003">
    <property type="entry name" value="Peptidase_S1_PA"/>
</dbReference>
<dbReference type="AlphaFoldDB" id="A0AB39R9T6"/>
<dbReference type="InterPro" id="IPR043504">
    <property type="entry name" value="Peptidase_S1_PA_chymotrypsin"/>
</dbReference>
<sequence>MTDSLWEDRLVEVWAAPGRSGSGVAFGAAGVLTALHVVGKGSPVRVLARIVRRVGMDLAGQAVAPWVPMRVVADDPDWDLAVLEVNSDDPGAVLWQAPASARPRLAEVSGAAELACESVGFPDANVQGSPGARPGDWVRQSEHAVGVLLPMGTQ</sequence>
<dbReference type="Gene3D" id="2.40.10.10">
    <property type="entry name" value="Trypsin-like serine proteases"/>
    <property type="match status" value="1"/>
</dbReference>